<dbReference type="Gene3D" id="3.40.50.12780">
    <property type="entry name" value="N-terminal domain of ligase-like"/>
    <property type="match status" value="1"/>
</dbReference>
<feature type="domain" description="Carrier" evidence="3">
    <location>
        <begin position="806"/>
        <end position="880"/>
    </location>
</feature>
<dbReference type="InterPro" id="IPR029063">
    <property type="entry name" value="SAM-dependent_MTases_sf"/>
</dbReference>
<dbReference type="SUPFAM" id="SSF56801">
    <property type="entry name" value="Acetyl-CoA synthetase-like"/>
    <property type="match status" value="1"/>
</dbReference>
<dbReference type="InterPro" id="IPR000873">
    <property type="entry name" value="AMP-dep_synth/lig_dom"/>
</dbReference>
<gene>
    <name evidence="4" type="ORF">KCMC57_47470</name>
</gene>
<dbReference type="AlphaFoldDB" id="A0AB33JYN1"/>
<dbReference type="SUPFAM" id="SSF47336">
    <property type="entry name" value="ACP-like"/>
    <property type="match status" value="1"/>
</dbReference>
<organism evidence="4">
    <name type="scientific">Kitasatospora sp. CMC57</name>
    <dbReference type="NCBI Taxonomy" id="3231513"/>
    <lineage>
        <taxon>Bacteria</taxon>
        <taxon>Bacillati</taxon>
        <taxon>Actinomycetota</taxon>
        <taxon>Actinomycetes</taxon>
        <taxon>Kitasatosporales</taxon>
        <taxon>Streptomycetaceae</taxon>
        <taxon>Kitasatospora</taxon>
    </lineage>
</organism>
<dbReference type="CDD" id="cd17646">
    <property type="entry name" value="A_NRPS_AB3403-like"/>
    <property type="match status" value="1"/>
</dbReference>
<sequence>MSDTSAHGMTAETLPGLFAAQAARTPDAVALVCAGTAVTYAELDARAGRLARALVAKGVGPETIVAVSMPRSVELLVALYAVHRAGAAYLPVDPLLPAERVREMAEDAQPLLTLGSEDVRRMSEADGPVADGVAVPAPPPAPLPSNTAYVIYTSGSTGRPKGVAVSHRAIVNRLRWMQAEYRLGPDDHVLQKTPAGFDVSVWEFFWPLCVGARLVLAGPDEHRDPTRIAELIRAEQITTVHFVPSMLRLFLEEPAAARCRSLRRVFASGEALSGALRSRFFEVLDAGLHNLYGPTEAAVDVTYQPCGPDDPAGPVPIGTPVWNTRMHVLDPQLRRVAPGETGELYIAGVQLARGYVNRPGLTAERFVPDPYGPAGSRMYRTGDLARQDPDGVLHYLGRNDHQVKVGGVRMELGEIESVLTRHAAVADAVVTAGQDASGETRLTAYLVPDPVRGAALRNLCRLEAAGLLRPEELHVLPNGMAVVAPNRAEADFLYREVFEEDEYLSHGIELPESGACVFDVGAHVGFFSLAVARSRPGSVVHSFEPIPELFRMLDLNTRLHGVDARLHPCGLAEAAGTASFTYYPQLSIMSGRFGDAEEERGVLEAFVRTERQVREGLPQDGAADLDSLLTERLRHTEVTCELRTLSDVIDETGVKRIDLLKIDAEKSEREVLLGLRPEHWGLVRQLVIEAHDAPGRIDWIRGHLEERGYGVTVEGLEMLSETGLVTIYAVRDSRPAGTARQPAEPGWSAPELFVEDVRREAGLRLAPQMVPHHFVVLDALPLTANGKLDRAALPAPRRRPTGATTAPRDATEELLRALFAEVLTAPGMGIHDDFFRLGGNSFDAIRLVGRIREAVGGTVTVGMLLKAPTVAAFAGLLARD</sequence>
<dbReference type="FunFam" id="2.30.38.10:FF:000001">
    <property type="entry name" value="Non-ribosomal peptide synthetase PvdI"/>
    <property type="match status" value="1"/>
</dbReference>
<dbReference type="Gene3D" id="3.40.50.1820">
    <property type="entry name" value="alpha/beta hydrolase"/>
    <property type="match status" value="1"/>
</dbReference>
<dbReference type="Gene3D" id="3.30.300.30">
    <property type="match status" value="2"/>
</dbReference>
<dbReference type="InterPro" id="IPR020845">
    <property type="entry name" value="AMP-binding_CS"/>
</dbReference>
<dbReference type="GO" id="GO:0031177">
    <property type="term" value="F:phosphopantetheine binding"/>
    <property type="evidence" value="ECO:0007669"/>
    <property type="project" value="TreeGrafter"/>
</dbReference>
<dbReference type="InterPro" id="IPR036736">
    <property type="entry name" value="ACP-like_sf"/>
</dbReference>
<dbReference type="InterPro" id="IPR025110">
    <property type="entry name" value="AMP-bd_C"/>
</dbReference>
<dbReference type="FunFam" id="3.40.50.12780:FF:000012">
    <property type="entry name" value="Non-ribosomal peptide synthetase"/>
    <property type="match status" value="1"/>
</dbReference>
<dbReference type="PROSITE" id="PS50075">
    <property type="entry name" value="CARRIER"/>
    <property type="match status" value="1"/>
</dbReference>
<dbReference type="GO" id="GO:0043041">
    <property type="term" value="P:amino acid activation for nonribosomal peptide biosynthetic process"/>
    <property type="evidence" value="ECO:0007669"/>
    <property type="project" value="TreeGrafter"/>
</dbReference>
<keyword evidence="1" id="KW-0596">Phosphopantetheine</keyword>
<evidence type="ECO:0000259" key="3">
    <source>
        <dbReference type="PROSITE" id="PS50075"/>
    </source>
</evidence>
<keyword evidence="2" id="KW-0597">Phosphoprotein</keyword>
<dbReference type="InterPro" id="IPR006342">
    <property type="entry name" value="FkbM_mtfrase"/>
</dbReference>
<proteinExistence type="predicted"/>
<evidence type="ECO:0000313" key="4">
    <source>
        <dbReference type="EMBL" id="BFP48379.1"/>
    </source>
</evidence>
<dbReference type="Pfam" id="PF00550">
    <property type="entry name" value="PP-binding"/>
    <property type="match status" value="1"/>
</dbReference>
<dbReference type="GO" id="GO:0005829">
    <property type="term" value="C:cytosol"/>
    <property type="evidence" value="ECO:0007669"/>
    <property type="project" value="TreeGrafter"/>
</dbReference>
<dbReference type="PANTHER" id="PTHR45527:SF1">
    <property type="entry name" value="FATTY ACID SYNTHASE"/>
    <property type="match status" value="1"/>
</dbReference>
<evidence type="ECO:0000256" key="1">
    <source>
        <dbReference type="ARBA" id="ARBA00022450"/>
    </source>
</evidence>
<dbReference type="InterPro" id="IPR029058">
    <property type="entry name" value="AB_hydrolase_fold"/>
</dbReference>
<dbReference type="GO" id="GO:0009366">
    <property type="term" value="C:enterobactin synthetase complex"/>
    <property type="evidence" value="ECO:0007669"/>
    <property type="project" value="TreeGrafter"/>
</dbReference>
<dbReference type="FunFam" id="3.40.50.980:FF:000002">
    <property type="entry name" value="Enterobactin synthetase component F"/>
    <property type="match status" value="1"/>
</dbReference>
<dbReference type="InterPro" id="IPR010071">
    <property type="entry name" value="AA_adenyl_dom"/>
</dbReference>
<dbReference type="NCBIfam" id="TIGR01733">
    <property type="entry name" value="AA-adenyl-dom"/>
    <property type="match status" value="1"/>
</dbReference>
<dbReference type="EMBL" id="AP035881">
    <property type="protein sequence ID" value="BFP48379.1"/>
    <property type="molecule type" value="Genomic_DNA"/>
</dbReference>
<dbReference type="Pfam" id="PF13193">
    <property type="entry name" value="AMP-binding_C"/>
    <property type="match status" value="1"/>
</dbReference>
<dbReference type="Pfam" id="PF05050">
    <property type="entry name" value="Methyltransf_21"/>
    <property type="match status" value="1"/>
</dbReference>
<dbReference type="PANTHER" id="PTHR45527">
    <property type="entry name" value="NONRIBOSOMAL PEPTIDE SYNTHETASE"/>
    <property type="match status" value="1"/>
</dbReference>
<dbReference type="InterPro" id="IPR045851">
    <property type="entry name" value="AMP-bd_C_sf"/>
</dbReference>
<dbReference type="PROSITE" id="PS00455">
    <property type="entry name" value="AMP_BINDING"/>
    <property type="match status" value="1"/>
</dbReference>
<dbReference type="SUPFAM" id="SSF53335">
    <property type="entry name" value="S-adenosyl-L-methionine-dependent methyltransferases"/>
    <property type="match status" value="1"/>
</dbReference>
<dbReference type="InterPro" id="IPR042099">
    <property type="entry name" value="ANL_N_sf"/>
</dbReference>
<dbReference type="NCBIfam" id="TIGR01444">
    <property type="entry name" value="fkbM_fam"/>
    <property type="match status" value="1"/>
</dbReference>
<dbReference type="GO" id="GO:0047527">
    <property type="term" value="F:2,3-dihydroxybenzoate-serine ligase activity"/>
    <property type="evidence" value="ECO:0007669"/>
    <property type="project" value="TreeGrafter"/>
</dbReference>
<protein>
    <recommendedName>
        <fullName evidence="3">Carrier domain-containing protein</fullName>
    </recommendedName>
</protein>
<dbReference type="Pfam" id="PF00501">
    <property type="entry name" value="AMP-binding"/>
    <property type="match status" value="1"/>
</dbReference>
<reference evidence="4" key="1">
    <citation type="submission" date="2024-07" db="EMBL/GenBank/DDBJ databases">
        <title>Complete genome sequences of cellulolytic bacteria, Kitasatospora sp. CMC57 and Streptomyces sp. CMC78, isolated from Japanese agricultural soil.</title>
        <authorList>
            <person name="Hashimoto T."/>
            <person name="Ito M."/>
            <person name="Iwamoto M."/>
            <person name="Fukahori D."/>
            <person name="Shoda T."/>
            <person name="Sakoda M."/>
            <person name="Morohoshi T."/>
            <person name="Mitsuboshi M."/>
            <person name="Nishizawa T."/>
        </authorList>
    </citation>
    <scope>NUCLEOTIDE SEQUENCE</scope>
    <source>
        <strain evidence="4">CMC57</strain>
    </source>
</reference>
<evidence type="ECO:0000256" key="2">
    <source>
        <dbReference type="ARBA" id="ARBA00022553"/>
    </source>
</evidence>
<name>A0AB33JYN1_9ACTN</name>
<dbReference type="Gene3D" id="3.40.50.150">
    <property type="entry name" value="Vaccinia Virus protein VP39"/>
    <property type="match status" value="1"/>
</dbReference>
<dbReference type="GO" id="GO:0009239">
    <property type="term" value="P:enterobactin biosynthetic process"/>
    <property type="evidence" value="ECO:0007669"/>
    <property type="project" value="TreeGrafter"/>
</dbReference>
<accession>A0AB33JYN1</accession>
<dbReference type="InterPro" id="IPR009081">
    <property type="entry name" value="PP-bd_ACP"/>
</dbReference>